<dbReference type="PANTHER" id="PTHR43701:SF2">
    <property type="entry name" value="MEMBRANE TRANSPORTER PROTEIN YJNA-RELATED"/>
    <property type="match status" value="1"/>
</dbReference>
<evidence type="ECO:0000313" key="6">
    <source>
        <dbReference type="EMBL" id="MBB3930100.1"/>
    </source>
</evidence>
<sequence length="265" mass="26291">MTDLTLAQDILAGLSGGVVGFSLGLVGGGGSILAVPLLFYVVGVPSPHVAIGTSAVAVAASALMSLGGHARARTVKWPCAVSFAIAGILGAAGGAAIGKAFDGQRLLALFGVLMVVIGALQLLPRRSGTNPDVRLHLGTARTLLPALVATGLVVGFASGFFGIGGGFLIVPGLVGATAMPVLNAIGSSLVSVAAFGTTTAASYALSGYVDWWIAALFILGGLAGSLAGTRLARHLAGKGDTLKLIFATIVIIAGVYVSVRGFLAW</sequence>
<dbReference type="Pfam" id="PF01925">
    <property type="entry name" value="TauE"/>
    <property type="match status" value="1"/>
</dbReference>
<proteinExistence type="inferred from homology"/>
<dbReference type="GO" id="GO:0005886">
    <property type="term" value="C:plasma membrane"/>
    <property type="evidence" value="ECO:0007669"/>
    <property type="project" value="UniProtKB-SubCell"/>
</dbReference>
<dbReference type="RefSeq" id="WP_183397792.1">
    <property type="nucleotide sequence ID" value="NZ_JACIDS010000002.1"/>
</dbReference>
<reference evidence="6 7" key="1">
    <citation type="submission" date="2020-08" db="EMBL/GenBank/DDBJ databases">
        <title>Genomic Encyclopedia of Type Strains, Phase IV (KMG-IV): sequencing the most valuable type-strain genomes for metagenomic binning, comparative biology and taxonomic classification.</title>
        <authorList>
            <person name="Goeker M."/>
        </authorList>
    </citation>
    <scope>NUCLEOTIDE SEQUENCE [LARGE SCALE GENOMIC DNA]</scope>
    <source>
        <strain evidence="6 7">DSM 25966</strain>
    </source>
</reference>
<keyword evidence="4 5" id="KW-0472">Membrane</keyword>
<feature type="transmembrane region" description="Helical" evidence="5">
    <location>
        <begin position="20"/>
        <end position="42"/>
    </location>
</feature>
<dbReference type="InterPro" id="IPR051598">
    <property type="entry name" value="TSUP/Inactive_protease-like"/>
</dbReference>
<feature type="transmembrane region" description="Helical" evidence="5">
    <location>
        <begin position="211"/>
        <end position="232"/>
    </location>
</feature>
<dbReference type="PANTHER" id="PTHR43701">
    <property type="entry name" value="MEMBRANE TRANSPORTER PROTEIN MJ0441-RELATED"/>
    <property type="match status" value="1"/>
</dbReference>
<protein>
    <recommendedName>
        <fullName evidence="5">Probable membrane transporter protein</fullName>
    </recommendedName>
</protein>
<evidence type="ECO:0000256" key="5">
    <source>
        <dbReference type="RuleBase" id="RU363041"/>
    </source>
</evidence>
<name>A0A840AIT6_9HYPH</name>
<dbReference type="AlphaFoldDB" id="A0A840AIT6"/>
<keyword evidence="5" id="KW-1003">Cell membrane</keyword>
<feature type="transmembrane region" description="Helical" evidence="5">
    <location>
        <begin position="181"/>
        <end position="205"/>
    </location>
</feature>
<keyword evidence="3 5" id="KW-1133">Transmembrane helix</keyword>
<evidence type="ECO:0000256" key="3">
    <source>
        <dbReference type="ARBA" id="ARBA00022989"/>
    </source>
</evidence>
<evidence type="ECO:0000256" key="4">
    <source>
        <dbReference type="ARBA" id="ARBA00023136"/>
    </source>
</evidence>
<keyword evidence="2 5" id="KW-0812">Transmembrane</keyword>
<evidence type="ECO:0000256" key="1">
    <source>
        <dbReference type="ARBA" id="ARBA00004141"/>
    </source>
</evidence>
<dbReference type="InterPro" id="IPR002781">
    <property type="entry name" value="TM_pro_TauE-like"/>
</dbReference>
<evidence type="ECO:0000256" key="2">
    <source>
        <dbReference type="ARBA" id="ARBA00022692"/>
    </source>
</evidence>
<keyword evidence="7" id="KW-1185">Reference proteome</keyword>
<accession>A0A840AIT6</accession>
<comment type="caution">
    <text evidence="6">The sequence shown here is derived from an EMBL/GenBank/DDBJ whole genome shotgun (WGS) entry which is preliminary data.</text>
</comment>
<gene>
    <name evidence="6" type="ORF">GGR25_001139</name>
</gene>
<organism evidence="6 7">
    <name type="scientific">Kaistia hirudinis</name>
    <dbReference type="NCBI Taxonomy" id="1293440"/>
    <lineage>
        <taxon>Bacteria</taxon>
        <taxon>Pseudomonadati</taxon>
        <taxon>Pseudomonadota</taxon>
        <taxon>Alphaproteobacteria</taxon>
        <taxon>Hyphomicrobiales</taxon>
        <taxon>Kaistiaceae</taxon>
        <taxon>Kaistia</taxon>
    </lineage>
</organism>
<dbReference type="Proteomes" id="UP000553963">
    <property type="component" value="Unassembled WGS sequence"/>
</dbReference>
<feature type="transmembrane region" description="Helical" evidence="5">
    <location>
        <begin position="143"/>
        <end position="169"/>
    </location>
</feature>
<dbReference type="EMBL" id="JACIDS010000002">
    <property type="protein sequence ID" value="MBB3930100.1"/>
    <property type="molecule type" value="Genomic_DNA"/>
</dbReference>
<feature type="transmembrane region" description="Helical" evidence="5">
    <location>
        <begin position="75"/>
        <end position="97"/>
    </location>
</feature>
<evidence type="ECO:0000313" key="7">
    <source>
        <dbReference type="Proteomes" id="UP000553963"/>
    </source>
</evidence>
<comment type="subcellular location">
    <subcellularLocation>
        <location evidence="5">Cell membrane</location>
        <topology evidence="5">Multi-pass membrane protein</topology>
    </subcellularLocation>
    <subcellularLocation>
        <location evidence="1">Membrane</location>
        <topology evidence="1">Multi-pass membrane protein</topology>
    </subcellularLocation>
</comment>
<comment type="similarity">
    <text evidence="5">Belongs to the 4-toluene sulfonate uptake permease (TSUP) (TC 2.A.102) family.</text>
</comment>
<feature type="transmembrane region" description="Helical" evidence="5">
    <location>
        <begin position="244"/>
        <end position="263"/>
    </location>
</feature>
<feature type="transmembrane region" description="Helical" evidence="5">
    <location>
        <begin position="106"/>
        <end position="123"/>
    </location>
</feature>